<evidence type="ECO:0000313" key="2">
    <source>
        <dbReference type="Proteomes" id="UP001163603"/>
    </source>
</evidence>
<dbReference type="EMBL" id="CM047749">
    <property type="protein sequence ID" value="KAJ0009670.1"/>
    <property type="molecule type" value="Genomic_DNA"/>
</dbReference>
<dbReference type="Proteomes" id="UP001163603">
    <property type="component" value="Chromosome 14"/>
</dbReference>
<name>A0ACC0X2V4_9ROSI</name>
<keyword evidence="2" id="KW-1185">Reference proteome</keyword>
<organism evidence="1 2">
    <name type="scientific">Pistacia integerrima</name>
    <dbReference type="NCBI Taxonomy" id="434235"/>
    <lineage>
        <taxon>Eukaryota</taxon>
        <taxon>Viridiplantae</taxon>
        <taxon>Streptophyta</taxon>
        <taxon>Embryophyta</taxon>
        <taxon>Tracheophyta</taxon>
        <taxon>Spermatophyta</taxon>
        <taxon>Magnoliopsida</taxon>
        <taxon>eudicotyledons</taxon>
        <taxon>Gunneridae</taxon>
        <taxon>Pentapetalae</taxon>
        <taxon>rosids</taxon>
        <taxon>malvids</taxon>
        <taxon>Sapindales</taxon>
        <taxon>Anacardiaceae</taxon>
        <taxon>Pistacia</taxon>
    </lineage>
</organism>
<accession>A0ACC0X2V4</accession>
<proteinExistence type="predicted"/>
<reference evidence="2" key="1">
    <citation type="journal article" date="2023" name="G3 (Bethesda)">
        <title>Genome assembly and association tests identify interacting loci associated with vigor, precocity, and sex in interspecific pistachio rootstocks.</title>
        <authorList>
            <person name="Palmer W."/>
            <person name="Jacygrad E."/>
            <person name="Sagayaradj S."/>
            <person name="Cavanaugh K."/>
            <person name="Han R."/>
            <person name="Bertier L."/>
            <person name="Beede B."/>
            <person name="Kafkas S."/>
            <person name="Golino D."/>
            <person name="Preece J."/>
            <person name="Michelmore R."/>
        </authorList>
    </citation>
    <scope>NUCLEOTIDE SEQUENCE [LARGE SCALE GENOMIC DNA]</scope>
</reference>
<sequence length="153" mass="17332">MRFNNFLIVIYFISLILAHILQAQYSHQDYVNAHNAIRAHVGVGPITWNYSVAAYTQNYADQRRGDCDLDHSMGPYGENLAEGYGNLNGVDAVKMWVSEKPNYDYASNSCVGDECLHYTQGCLAKIDSTWVWEGEVPEWMVVCHLQLLSSGEY</sequence>
<protein>
    <submittedName>
        <fullName evidence="1">Uncharacterized protein</fullName>
    </submittedName>
</protein>
<comment type="caution">
    <text evidence="1">The sequence shown here is derived from an EMBL/GenBank/DDBJ whole genome shotgun (WGS) entry which is preliminary data.</text>
</comment>
<evidence type="ECO:0000313" key="1">
    <source>
        <dbReference type="EMBL" id="KAJ0009670.1"/>
    </source>
</evidence>
<gene>
    <name evidence="1" type="ORF">Pint_33580</name>
</gene>